<evidence type="ECO:0000256" key="1">
    <source>
        <dbReference type="ARBA" id="ARBA00004123"/>
    </source>
</evidence>
<reference evidence="8" key="1">
    <citation type="submission" date="2020-01" db="EMBL/GenBank/DDBJ databases">
        <title>Genome sequence of Kobresia littledalei, the first chromosome-level genome in the family Cyperaceae.</title>
        <authorList>
            <person name="Qu G."/>
        </authorList>
    </citation>
    <scope>NUCLEOTIDE SEQUENCE</scope>
    <source>
        <strain evidence="8">C.B.Clarke</strain>
        <tissue evidence="8">Leaf</tissue>
    </source>
</reference>
<gene>
    <name evidence="8" type="ORF">FCM35_KLT10439</name>
</gene>
<feature type="compositionally biased region" description="Low complexity" evidence="6">
    <location>
        <begin position="97"/>
        <end position="112"/>
    </location>
</feature>
<sequence>MDTEVPQTHSNPQKQTQEEEPQNETLIQGESDIDQHKSEVQDEDQTVVQDPTVGFDTISGLDGEDFILSDEAFAALPDFQCLSSPSSSPSNHKKSVPTSTPSSSSSSSSTSSNWPFLRAPEAVPRSLPVCMSDMGLQPQPSNSDPSRETEAQLDMDLLNGGVNVFDLSVPWDSAELFPVSMDESGACSDQSFNLDQLCPGFDEMNNKGGLEGEKKEEGDDPAKFFLEWLKNNKDAISPEDLRSIRLKKSTIECAARRLGPDRRGRMQLVKLILSWVQNHHLQRKKLQFQEASQPHANAWLNGTPAFNPVPIDSVPNTSPNLNMDIDMNQAANGCNSWLQTNDPYNFPQSCTTNNAVVSSQLYSPVSDLHAADPTNMQWDQSYNPAFQSYPMTYQTGLHATQYSAAPIAPLYHHGQSITTMASATREARRKRMARQRRVLSLQHSRALGQSDNAAQCGLVGQGNNNSARSWAYWSSRAINAHQGKGMMDLNLVPGSSSSTSQTMHGSGQPERGILRHGGSASERRQGLKSYDKNLRFLLQKVLKQSDVGSLGRIVLPKKEAEIHMPELDSRDGITIPMEDIATSRVWNMRYRFWPNNKSRMYLLENTGEFVRCNGLEEGDFIVIYSDVKSGKYMIRGVKVKPTQEKGRSKVDEKRIDLERNREESSASVSLQLSDTKTVN</sequence>
<dbReference type="Pfam" id="PF02362">
    <property type="entry name" value="B3"/>
    <property type="match status" value="1"/>
</dbReference>
<dbReference type="GO" id="GO:0005634">
    <property type="term" value="C:nucleus"/>
    <property type="evidence" value="ECO:0007669"/>
    <property type="project" value="UniProtKB-SubCell"/>
</dbReference>
<dbReference type="InterPro" id="IPR003340">
    <property type="entry name" value="B3_DNA-bd"/>
</dbReference>
<keyword evidence="2" id="KW-0805">Transcription regulation</keyword>
<keyword evidence="9" id="KW-1185">Reference proteome</keyword>
<dbReference type="OrthoDB" id="757982at2759"/>
<dbReference type="AlphaFoldDB" id="A0A833QLJ8"/>
<comment type="subcellular location">
    <subcellularLocation>
        <location evidence="1">Nucleus</location>
    </subcellularLocation>
</comment>
<dbReference type="InterPro" id="IPR015300">
    <property type="entry name" value="DNA-bd_pseudobarrel_sf"/>
</dbReference>
<dbReference type="SUPFAM" id="SSF101936">
    <property type="entry name" value="DNA-binding pseudobarrel domain"/>
    <property type="match status" value="1"/>
</dbReference>
<accession>A0A833QLJ8</accession>
<feature type="compositionally biased region" description="Basic and acidic residues" evidence="6">
    <location>
        <begin position="643"/>
        <end position="664"/>
    </location>
</feature>
<comment type="caution">
    <text evidence="8">The sequence shown here is derived from an EMBL/GenBank/DDBJ whole genome shotgun (WGS) entry which is preliminary data.</text>
</comment>
<keyword evidence="4" id="KW-0804">Transcription</keyword>
<evidence type="ECO:0000256" key="3">
    <source>
        <dbReference type="ARBA" id="ARBA00023125"/>
    </source>
</evidence>
<dbReference type="PROSITE" id="PS50863">
    <property type="entry name" value="B3"/>
    <property type="match status" value="1"/>
</dbReference>
<feature type="region of interest" description="Disordered" evidence="6">
    <location>
        <begin position="130"/>
        <end position="149"/>
    </location>
</feature>
<organism evidence="8 9">
    <name type="scientific">Carex littledalei</name>
    <dbReference type="NCBI Taxonomy" id="544730"/>
    <lineage>
        <taxon>Eukaryota</taxon>
        <taxon>Viridiplantae</taxon>
        <taxon>Streptophyta</taxon>
        <taxon>Embryophyta</taxon>
        <taxon>Tracheophyta</taxon>
        <taxon>Spermatophyta</taxon>
        <taxon>Magnoliopsida</taxon>
        <taxon>Liliopsida</taxon>
        <taxon>Poales</taxon>
        <taxon>Cyperaceae</taxon>
        <taxon>Cyperoideae</taxon>
        <taxon>Cariceae</taxon>
        <taxon>Carex</taxon>
        <taxon>Carex subgen. Euthyceras</taxon>
    </lineage>
</organism>
<evidence type="ECO:0000313" key="8">
    <source>
        <dbReference type="EMBL" id="KAF3325368.1"/>
    </source>
</evidence>
<dbReference type="InterPro" id="IPR044800">
    <property type="entry name" value="LEC2-like"/>
</dbReference>
<keyword evidence="3" id="KW-0238">DNA-binding</keyword>
<evidence type="ECO:0000256" key="6">
    <source>
        <dbReference type="SAM" id="MobiDB-lite"/>
    </source>
</evidence>
<dbReference type="EMBL" id="SWLB01000020">
    <property type="protein sequence ID" value="KAF3325368.1"/>
    <property type="molecule type" value="Genomic_DNA"/>
</dbReference>
<dbReference type="SMART" id="SM01019">
    <property type="entry name" value="B3"/>
    <property type="match status" value="1"/>
</dbReference>
<dbReference type="GO" id="GO:0003677">
    <property type="term" value="F:DNA binding"/>
    <property type="evidence" value="ECO:0007669"/>
    <property type="project" value="UniProtKB-KW"/>
</dbReference>
<evidence type="ECO:0000256" key="5">
    <source>
        <dbReference type="ARBA" id="ARBA00023242"/>
    </source>
</evidence>
<evidence type="ECO:0000313" key="9">
    <source>
        <dbReference type="Proteomes" id="UP000623129"/>
    </source>
</evidence>
<feature type="compositionally biased region" description="Polar residues" evidence="6">
    <location>
        <begin position="1"/>
        <end position="15"/>
    </location>
</feature>
<dbReference type="CDD" id="cd10015">
    <property type="entry name" value="BfiI_C_EcoRII_N_B3"/>
    <property type="match status" value="1"/>
</dbReference>
<feature type="region of interest" description="Disordered" evidence="6">
    <location>
        <begin position="494"/>
        <end position="525"/>
    </location>
</feature>
<dbReference type="FunFam" id="2.40.330.10:FF:000003">
    <property type="entry name" value="B3 domain-containing transcription factor FUS3"/>
    <property type="match status" value="1"/>
</dbReference>
<protein>
    <submittedName>
        <fullName evidence="8">B3 domain-containing protein VP1-like protein</fullName>
    </submittedName>
</protein>
<name>A0A833QLJ8_9POAL</name>
<feature type="region of interest" description="Disordered" evidence="6">
    <location>
        <begin position="1"/>
        <end position="61"/>
    </location>
</feature>
<feature type="domain" description="TF-B3" evidence="7">
    <location>
        <begin position="538"/>
        <end position="640"/>
    </location>
</feature>
<feature type="compositionally biased region" description="Polar residues" evidence="6">
    <location>
        <begin position="665"/>
        <end position="679"/>
    </location>
</feature>
<feature type="region of interest" description="Disordered" evidence="6">
    <location>
        <begin position="80"/>
        <end position="116"/>
    </location>
</feature>
<feature type="compositionally biased region" description="Low complexity" evidence="6">
    <location>
        <begin position="494"/>
        <end position="508"/>
    </location>
</feature>
<dbReference type="Proteomes" id="UP000623129">
    <property type="component" value="Unassembled WGS sequence"/>
</dbReference>
<dbReference type="PANTHER" id="PTHR31140">
    <property type="entry name" value="B3 DOMAIN-CONTAINING TRANSCRIPTION FACTOR ABI3"/>
    <property type="match status" value="1"/>
</dbReference>
<dbReference type="GO" id="GO:0003700">
    <property type="term" value="F:DNA-binding transcription factor activity"/>
    <property type="evidence" value="ECO:0007669"/>
    <property type="project" value="InterPro"/>
</dbReference>
<proteinExistence type="predicted"/>
<feature type="region of interest" description="Disordered" evidence="6">
    <location>
        <begin position="643"/>
        <end position="679"/>
    </location>
</feature>
<evidence type="ECO:0000256" key="2">
    <source>
        <dbReference type="ARBA" id="ARBA00023015"/>
    </source>
</evidence>
<dbReference type="PANTHER" id="PTHR31140:SF81">
    <property type="entry name" value="B3 DOMAIN-CONTAINING TRANSCRIPTION FACTOR ABI3"/>
    <property type="match status" value="1"/>
</dbReference>
<evidence type="ECO:0000256" key="4">
    <source>
        <dbReference type="ARBA" id="ARBA00023163"/>
    </source>
</evidence>
<keyword evidence="5" id="KW-0539">Nucleus</keyword>
<dbReference type="Gene3D" id="2.40.330.10">
    <property type="entry name" value="DNA-binding pseudobarrel domain"/>
    <property type="match status" value="1"/>
</dbReference>
<evidence type="ECO:0000259" key="7">
    <source>
        <dbReference type="PROSITE" id="PS50863"/>
    </source>
</evidence>